<dbReference type="EMBL" id="JAGFNP010000017">
    <property type="protein sequence ID" value="MBO3735745.1"/>
    <property type="molecule type" value="Genomic_DNA"/>
</dbReference>
<sequence>MEQAHEVGRLQREDRRVVAELGVADLEALGALAGFAAVAVSTSPVNRRSITTKEEAQGG</sequence>
<evidence type="ECO:0000313" key="2">
    <source>
        <dbReference type="Proteomes" id="UP000681341"/>
    </source>
</evidence>
<keyword evidence="2" id="KW-1185">Reference proteome</keyword>
<protein>
    <submittedName>
        <fullName evidence="1">Uncharacterized protein</fullName>
    </submittedName>
</protein>
<reference evidence="1 2" key="1">
    <citation type="submission" date="2021-03" db="EMBL/GenBank/DDBJ databases">
        <title>Glycomyces sp. nov., a novel actinomycete isolated from soil.</title>
        <authorList>
            <person name="Yang X."/>
            <person name="Xu X."/>
        </authorList>
    </citation>
    <scope>NUCLEOTIDE SEQUENCE [LARGE SCALE GENOMIC DNA]</scope>
    <source>
        <strain evidence="1 2">NEAU-S30</strain>
    </source>
</reference>
<organism evidence="1 2">
    <name type="scientific">Glycomyces niveus</name>
    <dbReference type="NCBI Taxonomy" id="2820287"/>
    <lineage>
        <taxon>Bacteria</taxon>
        <taxon>Bacillati</taxon>
        <taxon>Actinomycetota</taxon>
        <taxon>Actinomycetes</taxon>
        <taxon>Glycomycetales</taxon>
        <taxon>Glycomycetaceae</taxon>
        <taxon>Glycomyces</taxon>
    </lineage>
</organism>
<name>A0ABS3UAD8_9ACTN</name>
<comment type="caution">
    <text evidence="1">The sequence shown here is derived from an EMBL/GenBank/DDBJ whole genome shotgun (WGS) entry which is preliminary data.</text>
</comment>
<proteinExistence type="predicted"/>
<accession>A0ABS3UAD8</accession>
<dbReference type="Proteomes" id="UP000681341">
    <property type="component" value="Unassembled WGS sequence"/>
</dbReference>
<gene>
    <name evidence="1" type="ORF">J5V16_23215</name>
</gene>
<dbReference type="RefSeq" id="WP_208499598.1">
    <property type="nucleotide sequence ID" value="NZ_JAGFNP010000017.1"/>
</dbReference>
<evidence type="ECO:0000313" key="1">
    <source>
        <dbReference type="EMBL" id="MBO3735745.1"/>
    </source>
</evidence>